<dbReference type="PROSITE" id="PS51257">
    <property type="entry name" value="PROKAR_LIPOPROTEIN"/>
    <property type="match status" value="1"/>
</dbReference>
<dbReference type="AlphaFoldDB" id="A0A4R0PC19"/>
<dbReference type="EMBL" id="SJST01000003">
    <property type="protein sequence ID" value="TCD14626.1"/>
    <property type="molecule type" value="Genomic_DNA"/>
</dbReference>
<dbReference type="GO" id="GO:0008360">
    <property type="term" value="P:regulation of cell shape"/>
    <property type="evidence" value="ECO:0007669"/>
    <property type="project" value="UniProtKB-KW"/>
</dbReference>
<dbReference type="InterPro" id="IPR018044">
    <property type="entry name" value="Peptidase_S11"/>
</dbReference>
<dbReference type="GO" id="GO:0009252">
    <property type="term" value="P:peptidoglycan biosynthetic process"/>
    <property type="evidence" value="ECO:0007669"/>
    <property type="project" value="UniProtKB-KW"/>
</dbReference>
<dbReference type="InterPro" id="IPR012338">
    <property type="entry name" value="Beta-lactam/transpept-like"/>
</dbReference>
<comment type="similarity">
    <text evidence="1 9">Belongs to the peptidase S11 family.</text>
</comment>
<evidence type="ECO:0000256" key="6">
    <source>
        <dbReference type="ARBA" id="ARBA00023316"/>
    </source>
</evidence>
<evidence type="ECO:0000313" key="13">
    <source>
        <dbReference type="Proteomes" id="UP000291301"/>
    </source>
</evidence>
<feature type="active site" description="Acyl-ester intermediate" evidence="7">
    <location>
        <position position="64"/>
    </location>
</feature>
<dbReference type="SUPFAM" id="SSF56601">
    <property type="entry name" value="beta-lactamase/transpeptidase-like"/>
    <property type="match status" value="1"/>
</dbReference>
<keyword evidence="2 10" id="KW-0732">Signal</keyword>
<evidence type="ECO:0000259" key="11">
    <source>
        <dbReference type="Pfam" id="PF00768"/>
    </source>
</evidence>
<protein>
    <submittedName>
        <fullName evidence="12">D-alanyl-D-alanine carboxypeptidase</fullName>
    </submittedName>
</protein>
<keyword evidence="4" id="KW-0133">Cell shape</keyword>
<keyword evidence="13" id="KW-1185">Reference proteome</keyword>
<reference evidence="12 13" key="1">
    <citation type="journal article" date="2015" name="Antonie Van Leeuwenhoek">
        <title>Oricola cellulosilytica gen. nov., sp. nov., a cellulose-degrading bacterium of the family Phyllobacteriaceae isolated from surface seashore water, and emended descriptions of Mesorhizobium loti and Phyllobacterium myrsinacearum.</title>
        <authorList>
            <person name="Hameed A."/>
            <person name="Shahina M."/>
            <person name="Lai W.A."/>
            <person name="Lin S.Y."/>
            <person name="Young L.S."/>
            <person name="Liu Y.C."/>
            <person name="Hsu Y.H."/>
            <person name="Young C.C."/>
        </authorList>
    </citation>
    <scope>NUCLEOTIDE SEQUENCE [LARGE SCALE GENOMIC DNA]</scope>
    <source>
        <strain evidence="12 13">KCTC 52183</strain>
    </source>
</reference>
<evidence type="ECO:0000256" key="8">
    <source>
        <dbReference type="PIRSR" id="PIRSR618044-2"/>
    </source>
</evidence>
<comment type="caution">
    <text evidence="12">The sequence shown here is derived from an EMBL/GenBank/DDBJ whole genome shotgun (WGS) entry which is preliminary data.</text>
</comment>
<dbReference type="OrthoDB" id="9795979at2"/>
<dbReference type="InterPro" id="IPR001967">
    <property type="entry name" value="Peptidase_S11_N"/>
</dbReference>
<keyword evidence="5" id="KW-0573">Peptidoglycan synthesis</keyword>
<keyword evidence="6" id="KW-0961">Cell wall biogenesis/degradation</keyword>
<evidence type="ECO:0000256" key="10">
    <source>
        <dbReference type="SAM" id="SignalP"/>
    </source>
</evidence>
<evidence type="ECO:0000256" key="3">
    <source>
        <dbReference type="ARBA" id="ARBA00022801"/>
    </source>
</evidence>
<feature type="active site" evidence="7">
    <location>
        <position position="124"/>
    </location>
</feature>
<feature type="binding site" evidence="8">
    <location>
        <position position="226"/>
    </location>
    <ligand>
        <name>substrate</name>
    </ligand>
</feature>
<feature type="domain" description="Peptidase S11 D-alanyl-D-alanine carboxypeptidase A N-terminal" evidence="11">
    <location>
        <begin position="37"/>
        <end position="256"/>
    </location>
</feature>
<proteinExistence type="inferred from homology"/>
<evidence type="ECO:0000256" key="2">
    <source>
        <dbReference type="ARBA" id="ARBA00022729"/>
    </source>
</evidence>
<keyword evidence="3" id="KW-0378">Hydrolase</keyword>
<feature type="signal peptide" evidence="10">
    <location>
        <begin position="1"/>
        <end position="19"/>
    </location>
</feature>
<feature type="active site" description="Proton acceptor" evidence="7">
    <location>
        <position position="67"/>
    </location>
</feature>
<evidence type="ECO:0000256" key="9">
    <source>
        <dbReference type="RuleBase" id="RU004016"/>
    </source>
</evidence>
<dbReference type="GO" id="GO:0009002">
    <property type="term" value="F:serine-type D-Ala-D-Ala carboxypeptidase activity"/>
    <property type="evidence" value="ECO:0007669"/>
    <property type="project" value="InterPro"/>
</dbReference>
<dbReference type="GO" id="GO:0071555">
    <property type="term" value="P:cell wall organization"/>
    <property type="evidence" value="ECO:0007669"/>
    <property type="project" value="UniProtKB-KW"/>
</dbReference>
<evidence type="ECO:0000313" key="12">
    <source>
        <dbReference type="EMBL" id="TCD14626.1"/>
    </source>
</evidence>
<dbReference type="PRINTS" id="PR00725">
    <property type="entry name" value="DADACBPTASE1"/>
</dbReference>
<dbReference type="Proteomes" id="UP000291301">
    <property type="component" value="Unassembled WGS sequence"/>
</dbReference>
<accession>A0A4R0PC19</accession>
<evidence type="ECO:0000256" key="4">
    <source>
        <dbReference type="ARBA" id="ARBA00022960"/>
    </source>
</evidence>
<dbReference type="Gene3D" id="3.40.710.10">
    <property type="entry name" value="DD-peptidase/beta-lactamase superfamily"/>
    <property type="match status" value="1"/>
</dbReference>
<evidence type="ECO:0000256" key="1">
    <source>
        <dbReference type="ARBA" id="ARBA00007164"/>
    </source>
</evidence>
<organism evidence="12 13">
    <name type="scientific">Oricola cellulosilytica</name>
    <dbReference type="NCBI Taxonomy" id="1429082"/>
    <lineage>
        <taxon>Bacteria</taxon>
        <taxon>Pseudomonadati</taxon>
        <taxon>Pseudomonadota</taxon>
        <taxon>Alphaproteobacteria</taxon>
        <taxon>Hyphomicrobiales</taxon>
        <taxon>Ahrensiaceae</taxon>
        <taxon>Oricola</taxon>
    </lineage>
</organism>
<gene>
    <name evidence="12" type="ORF">E0D97_10240</name>
</gene>
<dbReference type="Pfam" id="PF00768">
    <property type="entry name" value="Peptidase_S11"/>
    <property type="match status" value="1"/>
</dbReference>
<dbReference type="PANTHER" id="PTHR21581:SF6">
    <property type="entry name" value="TRAFFICKING PROTEIN PARTICLE COMPLEX SUBUNIT 12"/>
    <property type="match status" value="1"/>
</dbReference>
<evidence type="ECO:0000256" key="5">
    <source>
        <dbReference type="ARBA" id="ARBA00022984"/>
    </source>
</evidence>
<name>A0A4R0PC19_9HYPH</name>
<keyword evidence="12" id="KW-0645">Protease</keyword>
<dbReference type="PANTHER" id="PTHR21581">
    <property type="entry name" value="D-ALANYL-D-ALANINE CARBOXYPEPTIDASE"/>
    <property type="match status" value="1"/>
</dbReference>
<sequence length="279" mass="29970">MTRRSFHAIALLCITSLAACTTSSVLEIPAPQADPQKYAAIIVDAKDGTVLYAKAADEPRYPASLTKMMTLYLLFEAIDQGRLSRMSQIPVSANAATKPASKLYLKPGETIGVDTAIRALAVKSANDVATAVAEQLAGSEEAFAYQMTAKARALGMRSTVFTNASGLPDPQMRTTARDMALLSLALRRNFPHYYSYFSLRSFDYNGKTIRGHNKVLEMVAGADGIKTGYVRASGYNLAASVQRSGKSLVGVVMGGDSGGARDAHMTQLLTASFNRARRR</sequence>
<dbReference type="GO" id="GO:0006508">
    <property type="term" value="P:proteolysis"/>
    <property type="evidence" value="ECO:0007669"/>
    <property type="project" value="InterPro"/>
</dbReference>
<keyword evidence="12" id="KW-0121">Carboxypeptidase</keyword>
<evidence type="ECO:0000256" key="7">
    <source>
        <dbReference type="PIRSR" id="PIRSR618044-1"/>
    </source>
</evidence>
<feature type="chain" id="PRO_5020512432" evidence="10">
    <location>
        <begin position="20"/>
        <end position="279"/>
    </location>
</feature>